<evidence type="ECO:0008006" key="3">
    <source>
        <dbReference type="Google" id="ProtNLM"/>
    </source>
</evidence>
<dbReference type="InterPro" id="IPR036291">
    <property type="entry name" value="NAD(P)-bd_dom_sf"/>
</dbReference>
<protein>
    <recommendedName>
        <fullName evidence="3">Gfo/Idh/MocA-like oxidoreductase N-terminal domain-containing protein</fullName>
    </recommendedName>
</protein>
<dbReference type="SUPFAM" id="SSF51735">
    <property type="entry name" value="NAD(P)-binding Rossmann-fold domains"/>
    <property type="match status" value="1"/>
</dbReference>
<gene>
    <name evidence="1" type="ORF">A0H81_05769</name>
</gene>
<dbReference type="EMBL" id="LUGG01000005">
    <property type="protein sequence ID" value="OBZ74332.1"/>
    <property type="molecule type" value="Genomic_DNA"/>
</dbReference>
<keyword evidence="2" id="KW-1185">Reference proteome</keyword>
<proteinExistence type="predicted"/>
<dbReference type="Gene3D" id="3.40.50.720">
    <property type="entry name" value="NAD(P)-binding Rossmann-like Domain"/>
    <property type="match status" value="1"/>
</dbReference>
<dbReference type="OrthoDB" id="64915at2759"/>
<organism evidence="1 2">
    <name type="scientific">Grifola frondosa</name>
    <name type="common">Maitake</name>
    <name type="synonym">Polyporus frondosus</name>
    <dbReference type="NCBI Taxonomy" id="5627"/>
    <lineage>
        <taxon>Eukaryota</taxon>
        <taxon>Fungi</taxon>
        <taxon>Dikarya</taxon>
        <taxon>Basidiomycota</taxon>
        <taxon>Agaricomycotina</taxon>
        <taxon>Agaricomycetes</taxon>
        <taxon>Polyporales</taxon>
        <taxon>Grifolaceae</taxon>
        <taxon>Grifola</taxon>
    </lineage>
</organism>
<dbReference type="STRING" id="5627.A0A1C7MC01"/>
<evidence type="ECO:0000313" key="2">
    <source>
        <dbReference type="Proteomes" id="UP000092993"/>
    </source>
</evidence>
<sequence length="63" mass="6929">MPAIERGKDVFCEWPLGNGLNETLEIAEAARRKGIRTMVGSQAWQNPAVKKVSAPQLVLSMSF</sequence>
<reference evidence="1 2" key="1">
    <citation type="submission" date="2016-03" db="EMBL/GenBank/DDBJ databases">
        <title>Whole genome sequencing of Grifola frondosa 9006-11.</title>
        <authorList>
            <person name="Min B."/>
            <person name="Park H."/>
            <person name="Kim J.-G."/>
            <person name="Cho H."/>
            <person name="Oh Y.-L."/>
            <person name="Kong W.-S."/>
            <person name="Choi I.-G."/>
        </authorList>
    </citation>
    <scope>NUCLEOTIDE SEQUENCE [LARGE SCALE GENOMIC DNA]</scope>
    <source>
        <strain evidence="1 2">9006-11</strain>
    </source>
</reference>
<name>A0A1C7MC01_GRIFR</name>
<accession>A0A1C7MC01</accession>
<dbReference type="Proteomes" id="UP000092993">
    <property type="component" value="Unassembled WGS sequence"/>
</dbReference>
<evidence type="ECO:0000313" key="1">
    <source>
        <dbReference type="EMBL" id="OBZ74332.1"/>
    </source>
</evidence>
<comment type="caution">
    <text evidence="1">The sequence shown here is derived from an EMBL/GenBank/DDBJ whole genome shotgun (WGS) entry which is preliminary data.</text>
</comment>
<dbReference type="AlphaFoldDB" id="A0A1C7MC01"/>